<evidence type="ECO:0000256" key="1">
    <source>
        <dbReference type="SAM" id="SignalP"/>
    </source>
</evidence>
<name>A0A1Q9GF16_9GAMM</name>
<sequence>MKKKILTLSTVLAVFSSFSFADISIADSNSGAWVTVSDSGKPSVNATVTVENQPQIKEIFKTNENGRVFVPLSINHSTSIKYKAVTEDGKTFSRFAFHGE</sequence>
<evidence type="ECO:0000313" key="3">
    <source>
        <dbReference type="Proteomes" id="UP000186905"/>
    </source>
</evidence>
<gene>
    <name evidence="2" type="ORF">BIT28_06865</name>
</gene>
<keyword evidence="3" id="KW-1185">Reference proteome</keyword>
<evidence type="ECO:0000313" key="2">
    <source>
        <dbReference type="EMBL" id="OLQ72899.1"/>
    </source>
</evidence>
<dbReference type="AlphaFoldDB" id="A0A1Q9GF16"/>
<reference evidence="2 3" key="1">
    <citation type="submission" date="2016-09" db="EMBL/GenBank/DDBJ databases">
        <title>Photobacterium proteolyticum sp. nov. a protease producing bacterium isolated from ocean sediments of Laizhou Bay.</title>
        <authorList>
            <person name="Li Y."/>
        </authorList>
    </citation>
    <scope>NUCLEOTIDE SEQUENCE [LARGE SCALE GENOMIC DNA]</scope>
    <source>
        <strain evidence="2 3">13-12</strain>
    </source>
</reference>
<feature type="chain" id="PRO_5010265194" evidence="1">
    <location>
        <begin position="22"/>
        <end position="100"/>
    </location>
</feature>
<keyword evidence="1" id="KW-0732">Signal</keyword>
<accession>A0A1Q9GF16</accession>
<organism evidence="2 3">
    <name type="scientific">Photobacterium proteolyticum</name>
    <dbReference type="NCBI Taxonomy" id="1903952"/>
    <lineage>
        <taxon>Bacteria</taxon>
        <taxon>Pseudomonadati</taxon>
        <taxon>Pseudomonadota</taxon>
        <taxon>Gammaproteobacteria</taxon>
        <taxon>Vibrionales</taxon>
        <taxon>Vibrionaceae</taxon>
        <taxon>Photobacterium</taxon>
    </lineage>
</organism>
<dbReference type="Proteomes" id="UP000186905">
    <property type="component" value="Unassembled WGS sequence"/>
</dbReference>
<dbReference type="RefSeq" id="WP_075766916.1">
    <property type="nucleotide sequence ID" value="NZ_MJIL01000090.1"/>
</dbReference>
<dbReference type="OrthoDB" id="5816674at2"/>
<proteinExistence type="predicted"/>
<dbReference type="EMBL" id="MJIL01000090">
    <property type="protein sequence ID" value="OLQ72899.1"/>
    <property type="molecule type" value="Genomic_DNA"/>
</dbReference>
<protein>
    <submittedName>
        <fullName evidence="2">Uncharacterized protein</fullName>
    </submittedName>
</protein>
<feature type="signal peptide" evidence="1">
    <location>
        <begin position="1"/>
        <end position="21"/>
    </location>
</feature>
<comment type="caution">
    <text evidence="2">The sequence shown here is derived from an EMBL/GenBank/DDBJ whole genome shotgun (WGS) entry which is preliminary data.</text>
</comment>